<evidence type="ECO:0000313" key="3">
    <source>
        <dbReference type="Proteomes" id="UP001303222"/>
    </source>
</evidence>
<proteinExistence type="predicted"/>
<feature type="region of interest" description="Disordered" evidence="1">
    <location>
        <begin position="23"/>
        <end position="55"/>
    </location>
</feature>
<accession>A0AAN6NLX2</accession>
<organism evidence="2 3">
    <name type="scientific">Pseudoneurospora amorphoporcata</name>
    <dbReference type="NCBI Taxonomy" id="241081"/>
    <lineage>
        <taxon>Eukaryota</taxon>
        <taxon>Fungi</taxon>
        <taxon>Dikarya</taxon>
        <taxon>Ascomycota</taxon>
        <taxon>Pezizomycotina</taxon>
        <taxon>Sordariomycetes</taxon>
        <taxon>Sordariomycetidae</taxon>
        <taxon>Sordariales</taxon>
        <taxon>Sordariaceae</taxon>
        <taxon>Pseudoneurospora</taxon>
    </lineage>
</organism>
<dbReference type="SUPFAM" id="SSF56219">
    <property type="entry name" value="DNase I-like"/>
    <property type="match status" value="1"/>
</dbReference>
<comment type="caution">
    <text evidence="2">The sequence shown here is derived from an EMBL/GenBank/DDBJ whole genome shotgun (WGS) entry which is preliminary data.</text>
</comment>
<dbReference type="Gene3D" id="3.60.10.10">
    <property type="entry name" value="Endonuclease/exonuclease/phosphatase"/>
    <property type="match status" value="1"/>
</dbReference>
<dbReference type="Proteomes" id="UP001303222">
    <property type="component" value="Unassembled WGS sequence"/>
</dbReference>
<reference evidence="2" key="2">
    <citation type="submission" date="2023-06" db="EMBL/GenBank/DDBJ databases">
        <authorList>
            <consortium name="Lawrence Berkeley National Laboratory"/>
            <person name="Mondo S.J."/>
            <person name="Hensen N."/>
            <person name="Bonometti L."/>
            <person name="Westerberg I."/>
            <person name="Brannstrom I.O."/>
            <person name="Guillou S."/>
            <person name="Cros-Aarteil S."/>
            <person name="Calhoun S."/>
            <person name="Haridas S."/>
            <person name="Kuo A."/>
            <person name="Pangilinan J."/>
            <person name="Riley R."/>
            <person name="Labutti K."/>
            <person name="Andreopoulos B."/>
            <person name="Lipzen A."/>
            <person name="Chen C."/>
            <person name="Yanf M."/>
            <person name="Daum C."/>
            <person name="Ng V."/>
            <person name="Clum A."/>
            <person name="Steindorff A."/>
            <person name="Ohm R."/>
            <person name="Martin F."/>
            <person name="Silar P."/>
            <person name="Natvig D."/>
            <person name="Lalanne C."/>
            <person name="Gautier V."/>
            <person name="Ament-Velasquez S.L."/>
            <person name="Kruys A."/>
            <person name="Hutchinson M.I."/>
            <person name="Powell A.J."/>
            <person name="Barry K."/>
            <person name="Miller A.N."/>
            <person name="Grigoriev I.V."/>
            <person name="Debuchy R."/>
            <person name="Gladieux P."/>
            <person name="Thoren M.H."/>
            <person name="Johannesson H."/>
        </authorList>
    </citation>
    <scope>NUCLEOTIDE SEQUENCE</scope>
    <source>
        <strain evidence="2">CBS 626.80</strain>
    </source>
</reference>
<feature type="non-terminal residue" evidence="2">
    <location>
        <position position="1"/>
    </location>
</feature>
<name>A0AAN6NLX2_9PEZI</name>
<dbReference type="AlphaFoldDB" id="A0AAN6NLX2"/>
<evidence type="ECO:0000256" key="1">
    <source>
        <dbReference type="SAM" id="MobiDB-lite"/>
    </source>
</evidence>
<reference evidence="2" key="1">
    <citation type="journal article" date="2023" name="Mol. Phylogenet. Evol.">
        <title>Genome-scale phylogeny and comparative genomics of the fungal order Sordariales.</title>
        <authorList>
            <person name="Hensen N."/>
            <person name="Bonometti L."/>
            <person name="Westerberg I."/>
            <person name="Brannstrom I.O."/>
            <person name="Guillou S."/>
            <person name="Cros-Aarteil S."/>
            <person name="Calhoun S."/>
            <person name="Haridas S."/>
            <person name="Kuo A."/>
            <person name="Mondo S."/>
            <person name="Pangilinan J."/>
            <person name="Riley R."/>
            <person name="LaButti K."/>
            <person name="Andreopoulos B."/>
            <person name="Lipzen A."/>
            <person name="Chen C."/>
            <person name="Yan M."/>
            <person name="Daum C."/>
            <person name="Ng V."/>
            <person name="Clum A."/>
            <person name="Steindorff A."/>
            <person name="Ohm R.A."/>
            <person name="Martin F."/>
            <person name="Silar P."/>
            <person name="Natvig D.O."/>
            <person name="Lalanne C."/>
            <person name="Gautier V."/>
            <person name="Ament-Velasquez S.L."/>
            <person name="Kruys A."/>
            <person name="Hutchinson M.I."/>
            <person name="Powell A.J."/>
            <person name="Barry K."/>
            <person name="Miller A.N."/>
            <person name="Grigoriev I.V."/>
            <person name="Debuchy R."/>
            <person name="Gladieux P."/>
            <person name="Hiltunen Thoren M."/>
            <person name="Johannesson H."/>
        </authorList>
    </citation>
    <scope>NUCLEOTIDE SEQUENCE</scope>
    <source>
        <strain evidence="2">CBS 626.80</strain>
    </source>
</reference>
<evidence type="ECO:0000313" key="2">
    <source>
        <dbReference type="EMBL" id="KAK3946478.1"/>
    </source>
</evidence>
<gene>
    <name evidence="2" type="ORF">QBC32DRAFT_225998</name>
</gene>
<sequence length="55" mass="6081">TRRPSPRSEHLNTLTAETGLTLLNTPSAPTHRHATGRSTIDLAFGPERAHLRTEH</sequence>
<keyword evidence="3" id="KW-1185">Reference proteome</keyword>
<dbReference type="EMBL" id="MU859983">
    <property type="protein sequence ID" value="KAK3946478.1"/>
    <property type="molecule type" value="Genomic_DNA"/>
</dbReference>
<dbReference type="InterPro" id="IPR036691">
    <property type="entry name" value="Endo/exonu/phosph_ase_sf"/>
</dbReference>
<protein>
    <submittedName>
        <fullName evidence="2">Uncharacterized protein</fullName>
    </submittedName>
</protein>